<dbReference type="EMBL" id="NPEV01000028">
    <property type="protein sequence ID" value="RAI26600.1"/>
    <property type="molecule type" value="Genomic_DNA"/>
</dbReference>
<name>A0A327JJJ1_9HYPH</name>
<evidence type="ECO:0000256" key="1">
    <source>
        <dbReference type="SAM" id="MobiDB-lite"/>
    </source>
</evidence>
<proteinExistence type="predicted"/>
<keyword evidence="3" id="KW-1185">Reference proteome</keyword>
<evidence type="ECO:0000313" key="2">
    <source>
        <dbReference type="EMBL" id="RAI26600.1"/>
    </source>
</evidence>
<reference evidence="2 3" key="1">
    <citation type="submission" date="2017-07" db="EMBL/GenBank/DDBJ databases">
        <title>Draft Genome Sequences of Select Purple Nonsulfur Bacteria.</title>
        <authorList>
            <person name="Lasarre B."/>
            <person name="Mckinlay J.B."/>
        </authorList>
    </citation>
    <scope>NUCLEOTIDE SEQUENCE [LARGE SCALE GENOMIC DNA]</scope>
    <source>
        <strain evidence="2 3">DSM 11290</strain>
    </source>
</reference>
<accession>A0A327JJJ1</accession>
<comment type="caution">
    <text evidence="2">The sequence shown here is derived from an EMBL/GenBank/DDBJ whole genome shotgun (WGS) entry which is preliminary data.</text>
</comment>
<organism evidence="2 3">
    <name type="scientific">Rhodobium orientis</name>
    <dbReference type="NCBI Taxonomy" id="34017"/>
    <lineage>
        <taxon>Bacteria</taxon>
        <taxon>Pseudomonadati</taxon>
        <taxon>Pseudomonadota</taxon>
        <taxon>Alphaproteobacteria</taxon>
        <taxon>Hyphomicrobiales</taxon>
        <taxon>Rhodobiaceae</taxon>
        <taxon>Rhodobium</taxon>
    </lineage>
</organism>
<dbReference type="Proteomes" id="UP000249299">
    <property type="component" value="Unassembled WGS sequence"/>
</dbReference>
<evidence type="ECO:0000313" key="3">
    <source>
        <dbReference type="Proteomes" id="UP000249299"/>
    </source>
</evidence>
<gene>
    <name evidence="2" type="ORF">CH339_13440</name>
</gene>
<sequence length="63" mass="6779">MAEEKARSGALPCLPDGAPGKPRGTRYKEQYGVIVVCPDEEAQKAVYEGLRAVCSSKLRVVVT</sequence>
<dbReference type="RefSeq" id="WP_111434876.1">
    <property type="nucleotide sequence ID" value="NZ_JACIGG010000004.1"/>
</dbReference>
<feature type="region of interest" description="Disordered" evidence="1">
    <location>
        <begin position="1"/>
        <end position="24"/>
    </location>
</feature>
<dbReference type="AlphaFoldDB" id="A0A327JJJ1"/>
<dbReference type="OrthoDB" id="7745364at2"/>
<protein>
    <submittedName>
        <fullName evidence="2">Uncharacterized protein</fullName>
    </submittedName>
</protein>